<keyword evidence="1" id="KW-0812">Transmembrane</keyword>
<evidence type="ECO:0000313" key="3">
    <source>
        <dbReference type="Proteomes" id="UP001201812"/>
    </source>
</evidence>
<dbReference type="Proteomes" id="UP001201812">
    <property type="component" value="Unassembled WGS sequence"/>
</dbReference>
<name>A0AAD4MUE1_9BILA</name>
<keyword evidence="1" id="KW-0472">Membrane</keyword>
<dbReference type="EMBL" id="JAKKPZ010000042">
    <property type="protein sequence ID" value="KAI1707236.1"/>
    <property type="molecule type" value="Genomic_DNA"/>
</dbReference>
<keyword evidence="1" id="KW-1133">Transmembrane helix</keyword>
<evidence type="ECO:0000256" key="1">
    <source>
        <dbReference type="SAM" id="Phobius"/>
    </source>
</evidence>
<proteinExistence type="predicted"/>
<accession>A0AAD4MUE1</accession>
<gene>
    <name evidence="2" type="ORF">DdX_12615</name>
</gene>
<comment type="caution">
    <text evidence="2">The sequence shown here is derived from an EMBL/GenBank/DDBJ whole genome shotgun (WGS) entry which is preliminary data.</text>
</comment>
<reference evidence="2" key="1">
    <citation type="submission" date="2022-01" db="EMBL/GenBank/DDBJ databases">
        <title>Genome Sequence Resource for Two Populations of Ditylenchus destructor, the Migratory Endoparasitic Phytonematode.</title>
        <authorList>
            <person name="Zhang H."/>
            <person name="Lin R."/>
            <person name="Xie B."/>
        </authorList>
    </citation>
    <scope>NUCLEOTIDE SEQUENCE</scope>
    <source>
        <strain evidence="2">BazhouSP</strain>
    </source>
</reference>
<dbReference type="AlphaFoldDB" id="A0AAD4MUE1"/>
<feature type="transmembrane region" description="Helical" evidence="1">
    <location>
        <begin position="21"/>
        <end position="40"/>
    </location>
</feature>
<organism evidence="2 3">
    <name type="scientific">Ditylenchus destructor</name>
    <dbReference type="NCBI Taxonomy" id="166010"/>
    <lineage>
        <taxon>Eukaryota</taxon>
        <taxon>Metazoa</taxon>
        <taxon>Ecdysozoa</taxon>
        <taxon>Nematoda</taxon>
        <taxon>Chromadorea</taxon>
        <taxon>Rhabditida</taxon>
        <taxon>Tylenchina</taxon>
        <taxon>Tylenchomorpha</taxon>
        <taxon>Sphaerularioidea</taxon>
        <taxon>Anguinidae</taxon>
        <taxon>Anguininae</taxon>
        <taxon>Ditylenchus</taxon>
    </lineage>
</organism>
<evidence type="ECO:0000313" key="2">
    <source>
        <dbReference type="EMBL" id="KAI1707236.1"/>
    </source>
</evidence>
<sequence>MCCLCDECDCFCGTLRAGCCILVFVAVPIAVIALVALRSLGDVFSERRIREGTSCRSTNNQVFQENVKRRLPSSRVRRGANRCHRARVPGENLTVVALPGMCTFCTDFLRELDEKNAAENCEISMRPPSQAAPV</sequence>
<keyword evidence="3" id="KW-1185">Reference proteome</keyword>
<protein>
    <submittedName>
        <fullName evidence="2">Uncharacterized protein</fullName>
    </submittedName>
</protein>